<reference evidence="5 6" key="1">
    <citation type="submission" date="2011-09" db="EMBL/GenBank/DDBJ databases">
        <authorList>
            <consortium name="US DOE Joint Genome Institute (JGI-PGF)"/>
            <person name="Lucas S."/>
            <person name="Han J."/>
            <person name="Lapidus A."/>
            <person name="Cheng J.-F."/>
            <person name="Goodwin L."/>
            <person name="Pitluck S."/>
            <person name="Peters L."/>
            <person name="Land M.L."/>
            <person name="Hauser L."/>
            <person name="Orellana R."/>
            <person name="Lovley D."/>
            <person name="Woyke T.J."/>
        </authorList>
    </citation>
    <scope>NUCLEOTIDE SEQUENCE [LARGE SCALE GENOMIC DNA]</scope>
    <source>
        <strain evidence="5 6">2ac9</strain>
    </source>
</reference>
<dbReference type="PANTHER" id="PTHR23073">
    <property type="entry name" value="26S PROTEASOME REGULATORY SUBUNIT"/>
    <property type="match status" value="1"/>
</dbReference>
<keyword evidence="3" id="KW-0067">ATP-binding</keyword>
<comment type="similarity">
    <text evidence="1">Belongs to the AAA ATPase family.</text>
</comment>
<evidence type="ECO:0000313" key="6">
    <source>
        <dbReference type="Proteomes" id="UP000005778"/>
    </source>
</evidence>
<dbReference type="RefSeq" id="WP_004075646.1">
    <property type="nucleotide sequence ID" value="NZ_CM001488.1"/>
</dbReference>
<dbReference type="InterPro" id="IPR003593">
    <property type="entry name" value="AAA+_ATPase"/>
</dbReference>
<evidence type="ECO:0000313" key="5">
    <source>
        <dbReference type="EMBL" id="EIM65441.1"/>
    </source>
</evidence>
<dbReference type="eggNOG" id="COG0464">
    <property type="taxonomic scope" value="Bacteria"/>
</dbReference>
<dbReference type="InterPro" id="IPR003959">
    <property type="entry name" value="ATPase_AAA_core"/>
</dbReference>
<dbReference type="AlphaFoldDB" id="I5B7H8"/>
<evidence type="ECO:0000256" key="2">
    <source>
        <dbReference type="ARBA" id="ARBA00022741"/>
    </source>
</evidence>
<dbReference type="OrthoDB" id="9802352at2"/>
<evidence type="ECO:0000259" key="4">
    <source>
        <dbReference type="SMART" id="SM00382"/>
    </source>
</evidence>
<gene>
    <name evidence="5" type="ORF">DespoDRAFT_03702</name>
</gene>
<evidence type="ECO:0000256" key="3">
    <source>
        <dbReference type="ARBA" id="ARBA00022840"/>
    </source>
</evidence>
<dbReference type="SMART" id="SM00382">
    <property type="entry name" value="AAA"/>
    <property type="match status" value="1"/>
</dbReference>
<dbReference type="Pfam" id="PF00004">
    <property type="entry name" value="AAA"/>
    <property type="match status" value="1"/>
</dbReference>
<feature type="domain" description="AAA+ ATPase" evidence="4">
    <location>
        <begin position="524"/>
        <end position="658"/>
    </location>
</feature>
<dbReference type="InterPro" id="IPR050221">
    <property type="entry name" value="26S_Proteasome_ATPase"/>
</dbReference>
<dbReference type="CDD" id="cd19481">
    <property type="entry name" value="RecA-like_protease"/>
    <property type="match status" value="1"/>
</dbReference>
<dbReference type="InterPro" id="IPR027417">
    <property type="entry name" value="P-loop_NTPase"/>
</dbReference>
<dbReference type="GO" id="GO:0005524">
    <property type="term" value="F:ATP binding"/>
    <property type="evidence" value="ECO:0007669"/>
    <property type="project" value="UniProtKB-KW"/>
</dbReference>
<sequence length="750" mass="84498">MAHIDKQLFLSESAVREDGNSRYLRDQLCRIDCFIQRELARMRSIDNDGQTVNGVVLNDADADVLADRTLQRARPSAVSDEKLARIESRMTAGLAPLHQTGALPPLELLVLEFGLSLFERDVLMLLLAPEIEGKYRRLFAYLQDDLTRTTVSFDLIFRLLCRDFEETLTARHSFGKKSPLVRYGLVELERFGDEAYLPFLERSVGVDDAVVDLVLNQYELDNRIRPVADWVDIDQIDAPLTLFSVNTAKNLENVGHAYESHIKGAGNGEQRRGLTCCLIGPSPSVTEAAAAVCRTICVPLLTIDMAVTSGLKQRIDDTLMRAVRDARIFGAALLIRNLDVLFEGRPTWEASYHLSLVNRRLSDFKGMSFWGVKEPLPALQGLPDSLLEVRITAPGFETLKAIWKRELDAASIVSDTISVDELAGRYRFIPSQISTVVGQAKSICIVENGKDEHVDRWMIIESANRLGRRKMGDLACQVNPVFEWSDIILPDDRFAQLLELVDQVHFRQKIIGEWGFHKIFSRGEGLSALFSGPSGTGKTMAAEIVANRLEMDLYKVNLPGIVSKYIGETEKNLERLFQEADQSHGILFFDEADALFGKRTEIKDSHDRYANIEIDYLLQRIEAFDGLVILSTNVRGHLDEAFTRRLRFCIEFPLPGEAQRKRIWQKVFPAQTPVAEDVDFDFLAKQFKFSGGNIKNVALASAFLAARNEGQVTMTYIILAIRREYQKMGKLCTKSDFGRYFSLVPQEGVS</sequence>
<dbReference type="Pfam" id="PF22977">
    <property type="entry name" value="WHD"/>
    <property type="match status" value="1"/>
</dbReference>
<dbReference type="Gene3D" id="3.40.50.300">
    <property type="entry name" value="P-loop containing nucleotide triphosphate hydrolases"/>
    <property type="match status" value="1"/>
</dbReference>
<dbReference type="SUPFAM" id="SSF52540">
    <property type="entry name" value="P-loop containing nucleoside triphosphate hydrolases"/>
    <property type="match status" value="1"/>
</dbReference>
<proteinExistence type="inferred from homology"/>
<keyword evidence="6" id="KW-1185">Reference proteome</keyword>
<accession>I5B7H8</accession>
<name>I5B7H8_9BACT</name>
<dbReference type="Proteomes" id="UP000005778">
    <property type="component" value="Chromosome"/>
</dbReference>
<evidence type="ECO:0000256" key="1">
    <source>
        <dbReference type="ARBA" id="ARBA00006914"/>
    </source>
</evidence>
<dbReference type="HOGENOM" id="CLU_016564_0_0_7"/>
<organism evidence="5 6">
    <name type="scientific">Desulfobacter postgatei 2ac9</name>
    <dbReference type="NCBI Taxonomy" id="879212"/>
    <lineage>
        <taxon>Bacteria</taxon>
        <taxon>Pseudomonadati</taxon>
        <taxon>Thermodesulfobacteriota</taxon>
        <taxon>Desulfobacteria</taxon>
        <taxon>Desulfobacterales</taxon>
        <taxon>Desulfobacteraceae</taxon>
        <taxon>Desulfobacter</taxon>
    </lineage>
</organism>
<dbReference type="EMBL" id="CM001488">
    <property type="protein sequence ID" value="EIM65441.1"/>
    <property type="molecule type" value="Genomic_DNA"/>
</dbReference>
<dbReference type="GO" id="GO:0016887">
    <property type="term" value="F:ATP hydrolysis activity"/>
    <property type="evidence" value="ECO:0007669"/>
    <property type="project" value="InterPro"/>
</dbReference>
<dbReference type="STRING" id="879212.DespoDRAFT_03702"/>
<dbReference type="InterPro" id="IPR054472">
    <property type="entry name" value="WHD"/>
</dbReference>
<reference evidence="5 6" key="2">
    <citation type="submission" date="2012-02" db="EMBL/GenBank/DDBJ databases">
        <title>Improved High-Quality Draft sequence of Desulfobacter postgatei 2ac9.</title>
        <authorList>
            <consortium name="US DOE Joint Genome Institute"/>
            <person name="Lucas S."/>
            <person name="Han J."/>
            <person name="Lapidus A."/>
            <person name="Cheng J.-F."/>
            <person name="Goodwin L."/>
            <person name="Pitluck S."/>
            <person name="Peters L."/>
            <person name="Ovchinnikova G."/>
            <person name="Held B."/>
            <person name="Detter J.C."/>
            <person name="Han C."/>
            <person name="Tapia R."/>
            <person name="Land M."/>
            <person name="Hauser L."/>
            <person name="Kyrpides N."/>
            <person name="Ivanova N."/>
            <person name="Pagani I."/>
            <person name="Orellana R."/>
            <person name="Lovley D."/>
            <person name="Woyke T."/>
        </authorList>
    </citation>
    <scope>NUCLEOTIDE SEQUENCE [LARGE SCALE GENOMIC DNA]</scope>
    <source>
        <strain evidence="5 6">2ac9</strain>
    </source>
</reference>
<protein>
    <submittedName>
        <fullName evidence="5">AAA+ family ATPase</fullName>
    </submittedName>
</protein>
<keyword evidence="2" id="KW-0547">Nucleotide-binding</keyword>